<dbReference type="Gene3D" id="1.10.443.10">
    <property type="entry name" value="Intergrase catalytic core"/>
    <property type="match status" value="1"/>
</dbReference>
<dbReference type="SUPFAM" id="SSF56349">
    <property type="entry name" value="DNA breaking-rejoining enzymes"/>
    <property type="match status" value="1"/>
</dbReference>
<gene>
    <name evidence="3" type="ORF">ACIBG2_10910</name>
</gene>
<proteinExistence type="predicted"/>
<comment type="caution">
    <text evidence="3">The sequence shown here is derived from an EMBL/GenBank/DDBJ whole genome shotgun (WGS) entry which is preliminary data.</text>
</comment>
<dbReference type="PROSITE" id="PS51898">
    <property type="entry name" value="TYR_RECOMBINASE"/>
    <property type="match status" value="1"/>
</dbReference>
<dbReference type="PANTHER" id="PTHR30349:SF81">
    <property type="entry name" value="TYROSINE RECOMBINASE XERC"/>
    <property type="match status" value="1"/>
</dbReference>
<dbReference type="Proteomes" id="UP001612741">
    <property type="component" value="Unassembled WGS sequence"/>
</dbReference>
<name>A0ABW7YPP9_9ACTN</name>
<dbReference type="EMBL" id="JBITGY010000003">
    <property type="protein sequence ID" value="MFI6497888.1"/>
    <property type="molecule type" value="Genomic_DNA"/>
</dbReference>
<organism evidence="3 4">
    <name type="scientific">Nonomuraea typhae</name>
    <dbReference type="NCBI Taxonomy" id="2603600"/>
    <lineage>
        <taxon>Bacteria</taxon>
        <taxon>Bacillati</taxon>
        <taxon>Actinomycetota</taxon>
        <taxon>Actinomycetes</taxon>
        <taxon>Streptosporangiales</taxon>
        <taxon>Streptosporangiaceae</taxon>
        <taxon>Nonomuraea</taxon>
    </lineage>
</organism>
<dbReference type="InterPro" id="IPR050090">
    <property type="entry name" value="Tyrosine_recombinase_XerCD"/>
</dbReference>
<dbReference type="InterPro" id="IPR011010">
    <property type="entry name" value="DNA_brk_join_enz"/>
</dbReference>
<feature type="domain" description="Tyr recombinase" evidence="2">
    <location>
        <begin position="97"/>
        <end position="293"/>
    </location>
</feature>
<evidence type="ECO:0000256" key="1">
    <source>
        <dbReference type="ARBA" id="ARBA00023172"/>
    </source>
</evidence>
<protein>
    <submittedName>
        <fullName evidence="3">Tyrosine-type recombinase/integrase</fullName>
    </submittedName>
</protein>
<accession>A0ABW7YPP9</accession>
<dbReference type="InterPro" id="IPR013762">
    <property type="entry name" value="Integrase-like_cat_sf"/>
</dbReference>
<dbReference type="PANTHER" id="PTHR30349">
    <property type="entry name" value="PHAGE INTEGRASE-RELATED"/>
    <property type="match status" value="1"/>
</dbReference>
<reference evidence="3 4" key="1">
    <citation type="submission" date="2024-10" db="EMBL/GenBank/DDBJ databases">
        <title>The Natural Products Discovery Center: Release of the First 8490 Sequenced Strains for Exploring Actinobacteria Biosynthetic Diversity.</title>
        <authorList>
            <person name="Kalkreuter E."/>
            <person name="Kautsar S.A."/>
            <person name="Yang D."/>
            <person name="Bader C.D."/>
            <person name="Teijaro C.N."/>
            <person name="Fluegel L."/>
            <person name="Davis C.M."/>
            <person name="Simpson J.R."/>
            <person name="Lauterbach L."/>
            <person name="Steele A.D."/>
            <person name="Gui C."/>
            <person name="Meng S."/>
            <person name="Li G."/>
            <person name="Viehrig K."/>
            <person name="Ye F."/>
            <person name="Su P."/>
            <person name="Kiefer A.F."/>
            <person name="Nichols A."/>
            <person name="Cepeda A.J."/>
            <person name="Yan W."/>
            <person name="Fan B."/>
            <person name="Jiang Y."/>
            <person name="Adhikari A."/>
            <person name="Zheng C.-J."/>
            <person name="Schuster L."/>
            <person name="Cowan T.M."/>
            <person name="Smanski M.J."/>
            <person name="Chevrette M.G."/>
            <person name="De Carvalho L.P.S."/>
            <person name="Shen B."/>
        </authorList>
    </citation>
    <scope>NUCLEOTIDE SEQUENCE [LARGE SCALE GENOMIC DNA]</scope>
    <source>
        <strain evidence="3 4">NPDC050545</strain>
    </source>
</reference>
<keyword evidence="4" id="KW-1185">Reference proteome</keyword>
<evidence type="ECO:0000259" key="2">
    <source>
        <dbReference type="PROSITE" id="PS51898"/>
    </source>
</evidence>
<dbReference type="Pfam" id="PF00589">
    <property type="entry name" value="Phage_integrase"/>
    <property type="match status" value="1"/>
</dbReference>
<evidence type="ECO:0000313" key="4">
    <source>
        <dbReference type="Proteomes" id="UP001612741"/>
    </source>
</evidence>
<evidence type="ECO:0000313" key="3">
    <source>
        <dbReference type="EMBL" id="MFI6497888.1"/>
    </source>
</evidence>
<dbReference type="InterPro" id="IPR002104">
    <property type="entry name" value="Integrase_catalytic"/>
</dbReference>
<sequence length="305" mass="33620">MHEHVQDYLRFRRALGFKLKWHGRILPQFADYLEAAGSATITDELAIAWAQLPTRVHPITWTQRLGVVRGFATYLKTIAPATQIPPKGVFPGQGKRPDPYIFSEQDITRLLGATSTLATPLRAATCRTLFGLLAVSGMRISEALALHRDHVDLDSGILTIISAKSEAPRLVPLHPTATTMLGEYAELRDRLRPRATATTFFISHRGTALLHGPVMAAFIQLTAQIGIRTETTKPRIHDLRHSFAVACLLAWYRSGDDVAGHMPALSTYLGHINPAGTYWYLSAVPELMQLAAQRLQTQADLAASS</sequence>
<dbReference type="RefSeq" id="WP_397081929.1">
    <property type="nucleotide sequence ID" value="NZ_JBITGY010000003.1"/>
</dbReference>
<keyword evidence="1" id="KW-0233">DNA recombination</keyword>